<sequence>MSVKRASRKLLPAALAALVALTTLTACGVDNAYTKNTVSALPAATYQAKADQPAWKSDKRKDNKLLWYVNADWWNKSWGKDMVTKQVKKDLNLDIEFVTGDDSKLNTYFAGGDLPDVVTVLDANSRVVKSANNWAYPLEDLAKKYDPYFTKVASKQTLDWYRLKDGKVYGYPSYSNTSQDYKSGAIHASTGFIIRKDVLDAIGPQDFTTREGFMAGMKAIKEHFPDLVPFGFNEFNGGNGSMDDALQNMLGVPTESAGHQYYDRRLDREYLDWLNTFRQVHASGGISDDSFADDNDAFKEKLSTGKYASILIKSLVNQSVPIQTWASKNPDKQYVAVDGIRSSKGLKPTLTETGLSGWTVSFISKQCRNPSKAIQAFTYLLSDYGQMLVNFGIEGDTYETRSDGTVRWTAKANDIRLNNSKSWQNDYRIGEFVLFGHDKYKALNPDSFADAVKQIQAFGQPYLTTQYDTENVDPDVGTLQARANSAISTKWATTLVSLMRSGSQQDFDQVLKDYRDFLGSNRIDEINVIRNQKIQDNRKRLGL</sequence>
<accession>A0ABM8B8Z3</accession>
<organism evidence="2 3">
    <name type="scientific">Bombiscardovia nodaiensis</name>
    <dbReference type="NCBI Taxonomy" id="2932181"/>
    <lineage>
        <taxon>Bacteria</taxon>
        <taxon>Bacillati</taxon>
        <taxon>Actinomycetota</taxon>
        <taxon>Actinomycetes</taxon>
        <taxon>Bifidobacteriales</taxon>
        <taxon>Bifidobacteriaceae</taxon>
        <taxon>Bombiscardovia</taxon>
    </lineage>
</organism>
<dbReference type="EMBL" id="AP026798">
    <property type="protein sequence ID" value="BDR53351.1"/>
    <property type="molecule type" value="Genomic_DNA"/>
</dbReference>
<dbReference type="PANTHER" id="PTHR43649">
    <property type="entry name" value="ARABINOSE-BINDING PROTEIN-RELATED"/>
    <property type="match status" value="1"/>
</dbReference>
<proteinExistence type="predicted"/>
<dbReference type="PROSITE" id="PS51257">
    <property type="entry name" value="PROKAR_LIPOPROTEIN"/>
    <property type="match status" value="1"/>
</dbReference>
<evidence type="ECO:0000256" key="1">
    <source>
        <dbReference type="SAM" id="SignalP"/>
    </source>
</evidence>
<evidence type="ECO:0000313" key="3">
    <source>
        <dbReference type="Proteomes" id="UP001321766"/>
    </source>
</evidence>
<reference evidence="2 3" key="1">
    <citation type="journal article" date="2023" name="Microbiol. Spectr.">
        <title>Symbiosis of Carpenter Bees with Uncharacterized Lactic Acid Bacteria Showing NAD Auxotrophy.</title>
        <authorList>
            <person name="Kawasaki S."/>
            <person name="Ozawa K."/>
            <person name="Mori T."/>
            <person name="Yamamoto A."/>
            <person name="Ito M."/>
            <person name="Ohkuma M."/>
            <person name="Sakamoto M."/>
            <person name="Matsutani M."/>
        </authorList>
    </citation>
    <scope>NUCLEOTIDE SEQUENCE [LARGE SCALE GENOMIC DNA]</scope>
    <source>
        <strain evidence="2 3">Kim37-2</strain>
    </source>
</reference>
<protein>
    <submittedName>
        <fullName evidence="2">ABC transporter substrate-binding protein</fullName>
    </submittedName>
</protein>
<name>A0ABM8B8Z3_9BIFI</name>
<dbReference type="InterPro" id="IPR050490">
    <property type="entry name" value="Bact_solute-bd_prot1"/>
</dbReference>
<dbReference type="Proteomes" id="UP001321766">
    <property type="component" value="Chromosome"/>
</dbReference>
<keyword evidence="3" id="KW-1185">Reference proteome</keyword>
<dbReference type="PANTHER" id="PTHR43649:SF12">
    <property type="entry name" value="DIACETYLCHITOBIOSE BINDING PROTEIN DASA"/>
    <property type="match status" value="1"/>
</dbReference>
<feature type="signal peptide" evidence="1">
    <location>
        <begin position="1"/>
        <end position="28"/>
    </location>
</feature>
<dbReference type="SUPFAM" id="SSF53850">
    <property type="entry name" value="Periplasmic binding protein-like II"/>
    <property type="match status" value="1"/>
</dbReference>
<keyword evidence="1" id="KW-0732">Signal</keyword>
<feature type="chain" id="PRO_5046694042" evidence="1">
    <location>
        <begin position="29"/>
        <end position="543"/>
    </location>
</feature>
<evidence type="ECO:0000313" key="2">
    <source>
        <dbReference type="EMBL" id="BDR53351.1"/>
    </source>
</evidence>
<gene>
    <name evidence="2" type="ORF">KIM372_12580</name>
</gene>
<dbReference type="Gene3D" id="3.40.190.10">
    <property type="entry name" value="Periplasmic binding protein-like II"/>
    <property type="match status" value="2"/>
</dbReference>